<protein>
    <submittedName>
        <fullName evidence="3">Uncharacterized protein DUF4440</fullName>
    </submittedName>
</protein>
<dbReference type="OrthoDB" id="2860904at2"/>
<dbReference type="AlphaFoldDB" id="A0A4V2S7L7"/>
<dbReference type="Proteomes" id="UP000295680">
    <property type="component" value="Unassembled WGS sequence"/>
</dbReference>
<evidence type="ECO:0000313" key="3">
    <source>
        <dbReference type="EMBL" id="TCO60550.1"/>
    </source>
</evidence>
<evidence type="ECO:0000313" key="4">
    <source>
        <dbReference type="Proteomes" id="UP000295680"/>
    </source>
</evidence>
<dbReference type="Gene3D" id="3.10.450.50">
    <property type="match status" value="1"/>
</dbReference>
<dbReference type="Pfam" id="PF14534">
    <property type="entry name" value="DUF4440"/>
    <property type="match status" value="1"/>
</dbReference>
<gene>
    <name evidence="3" type="ORF">EV192_103125</name>
</gene>
<dbReference type="InterPro" id="IPR027843">
    <property type="entry name" value="DUF4440"/>
</dbReference>
<organism evidence="3 4">
    <name type="scientific">Actinocrispum wychmicini</name>
    <dbReference type="NCBI Taxonomy" id="1213861"/>
    <lineage>
        <taxon>Bacteria</taxon>
        <taxon>Bacillati</taxon>
        <taxon>Actinomycetota</taxon>
        <taxon>Actinomycetes</taxon>
        <taxon>Pseudonocardiales</taxon>
        <taxon>Pseudonocardiaceae</taxon>
        <taxon>Actinocrispum</taxon>
    </lineage>
</organism>
<reference evidence="3 4" key="1">
    <citation type="submission" date="2019-03" db="EMBL/GenBank/DDBJ databases">
        <title>Genomic Encyclopedia of Type Strains, Phase IV (KMG-IV): sequencing the most valuable type-strain genomes for metagenomic binning, comparative biology and taxonomic classification.</title>
        <authorList>
            <person name="Goeker M."/>
        </authorList>
    </citation>
    <scope>NUCLEOTIDE SEQUENCE [LARGE SCALE GENOMIC DNA]</scope>
    <source>
        <strain evidence="3 4">DSM 45934</strain>
    </source>
</reference>
<sequence length="158" mass="17207">MRRTKEYAALAAAVGAAFVIPATSSTAVEDHSSHDIAVVAALDTQYQAAVKRNDAATMDRILADDFVLVTGKGAVVTKQDLLRDARAKTCVYEHQEEVAGTQTVRQYGPSTAIVTAQLWEKGTCADGTSFDSHLWFSDTYVKSYGHWRYVFGQASRAL</sequence>
<evidence type="ECO:0000259" key="2">
    <source>
        <dbReference type="Pfam" id="PF14534"/>
    </source>
</evidence>
<keyword evidence="4" id="KW-1185">Reference proteome</keyword>
<comment type="caution">
    <text evidence="3">The sequence shown here is derived from an EMBL/GenBank/DDBJ whole genome shotgun (WGS) entry which is preliminary data.</text>
</comment>
<name>A0A4V2S7L7_9PSEU</name>
<feature type="signal peptide" evidence="1">
    <location>
        <begin position="1"/>
        <end position="27"/>
    </location>
</feature>
<feature type="domain" description="DUF4440" evidence="2">
    <location>
        <begin position="39"/>
        <end position="148"/>
    </location>
</feature>
<dbReference type="InterPro" id="IPR032710">
    <property type="entry name" value="NTF2-like_dom_sf"/>
</dbReference>
<evidence type="ECO:0000256" key="1">
    <source>
        <dbReference type="SAM" id="SignalP"/>
    </source>
</evidence>
<dbReference type="EMBL" id="SLWS01000003">
    <property type="protein sequence ID" value="TCO60550.1"/>
    <property type="molecule type" value="Genomic_DNA"/>
</dbReference>
<keyword evidence="1" id="KW-0732">Signal</keyword>
<accession>A0A4V2S7L7</accession>
<dbReference type="SUPFAM" id="SSF54427">
    <property type="entry name" value="NTF2-like"/>
    <property type="match status" value="1"/>
</dbReference>
<feature type="chain" id="PRO_5020680210" evidence="1">
    <location>
        <begin position="28"/>
        <end position="158"/>
    </location>
</feature>
<proteinExistence type="predicted"/>
<dbReference type="RefSeq" id="WP_132115622.1">
    <property type="nucleotide sequence ID" value="NZ_SLWS01000003.1"/>
</dbReference>